<dbReference type="AlphaFoldDB" id="A0AAW1R710"/>
<proteinExistence type="predicted"/>
<keyword evidence="2" id="KW-1185">Reference proteome</keyword>
<name>A0AAW1R710_9CHLO</name>
<gene>
    <name evidence="1" type="ORF">WJX72_005194</name>
</gene>
<accession>A0AAW1R710</accession>
<dbReference type="EMBL" id="JALJOR010000001">
    <property type="protein sequence ID" value="KAK9829325.1"/>
    <property type="molecule type" value="Genomic_DNA"/>
</dbReference>
<evidence type="ECO:0000313" key="2">
    <source>
        <dbReference type="Proteomes" id="UP001489004"/>
    </source>
</evidence>
<organism evidence="1 2">
    <name type="scientific">[Myrmecia] bisecta</name>
    <dbReference type="NCBI Taxonomy" id="41462"/>
    <lineage>
        <taxon>Eukaryota</taxon>
        <taxon>Viridiplantae</taxon>
        <taxon>Chlorophyta</taxon>
        <taxon>core chlorophytes</taxon>
        <taxon>Trebouxiophyceae</taxon>
        <taxon>Trebouxiales</taxon>
        <taxon>Trebouxiaceae</taxon>
        <taxon>Myrmecia</taxon>
    </lineage>
</organism>
<evidence type="ECO:0000313" key="1">
    <source>
        <dbReference type="EMBL" id="KAK9829325.1"/>
    </source>
</evidence>
<reference evidence="1 2" key="1">
    <citation type="journal article" date="2024" name="Nat. Commun.">
        <title>Phylogenomics reveals the evolutionary origins of lichenization in chlorophyte algae.</title>
        <authorList>
            <person name="Puginier C."/>
            <person name="Libourel C."/>
            <person name="Otte J."/>
            <person name="Skaloud P."/>
            <person name="Haon M."/>
            <person name="Grisel S."/>
            <person name="Petersen M."/>
            <person name="Berrin J.G."/>
            <person name="Delaux P.M."/>
            <person name="Dal Grande F."/>
            <person name="Keller J."/>
        </authorList>
    </citation>
    <scope>NUCLEOTIDE SEQUENCE [LARGE SCALE GENOMIC DNA]</scope>
    <source>
        <strain evidence="1 2">SAG 2043</strain>
    </source>
</reference>
<dbReference type="Proteomes" id="UP001489004">
    <property type="component" value="Unassembled WGS sequence"/>
</dbReference>
<sequence>MNTCQASIGQSSVGEESGCHASRLDFVRVSAEVMPHKPLLEAGAKRRGLSTDNFVLGPNTMPYTEHPYIEHLRQVSKRMFKLKKQTLQLAAEVLDLMASLGEEMSSHNVLRKVGCAQSIYAA</sequence>
<comment type="caution">
    <text evidence="1">The sequence shown here is derived from an EMBL/GenBank/DDBJ whole genome shotgun (WGS) entry which is preliminary data.</text>
</comment>
<protein>
    <submittedName>
        <fullName evidence="1">Uncharacterized protein</fullName>
    </submittedName>
</protein>